<feature type="region of interest" description="Disordered" evidence="1">
    <location>
        <begin position="598"/>
        <end position="668"/>
    </location>
</feature>
<feature type="region of interest" description="Disordered" evidence="1">
    <location>
        <begin position="294"/>
        <end position="358"/>
    </location>
</feature>
<keyword evidence="2" id="KW-0472">Membrane</keyword>
<evidence type="ECO:0000256" key="1">
    <source>
        <dbReference type="SAM" id="MobiDB-lite"/>
    </source>
</evidence>
<dbReference type="InterPro" id="IPR044926">
    <property type="entry name" value="RGS_subdomain_2"/>
</dbReference>
<keyword evidence="4" id="KW-1185">Reference proteome</keyword>
<dbReference type="Gene3D" id="1.10.167.10">
    <property type="entry name" value="Regulator of G-protein Signalling 4, domain 2"/>
    <property type="match status" value="1"/>
</dbReference>
<dbReference type="Proteomes" id="UP000772434">
    <property type="component" value="Unassembled WGS sequence"/>
</dbReference>
<gene>
    <name evidence="3" type="ORF">BDP27DRAFT_1357077</name>
</gene>
<dbReference type="PANTHER" id="PTHR39466:SF1">
    <property type="entry name" value="RGS DOMAIN-CONTAINING PROTEIN"/>
    <property type="match status" value="1"/>
</dbReference>
<feature type="compositionally biased region" description="Pro residues" evidence="1">
    <location>
        <begin position="531"/>
        <end position="543"/>
    </location>
</feature>
<dbReference type="EMBL" id="JADNRY010000003">
    <property type="protein sequence ID" value="KAF9077643.1"/>
    <property type="molecule type" value="Genomic_DNA"/>
</dbReference>
<keyword evidence="2" id="KW-0812">Transmembrane</keyword>
<keyword evidence="2" id="KW-1133">Transmembrane helix</keyword>
<feature type="transmembrane region" description="Helical" evidence="2">
    <location>
        <begin position="701"/>
        <end position="723"/>
    </location>
</feature>
<feature type="region of interest" description="Disordered" evidence="1">
    <location>
        <begin position="408"/>
        <end position="427"/>
    </location>
</feature>
<name>A0A9P5UGM7_9AGAR</name>
<feature type="compositionally biased region" description="Low complexity" evidence="1">
    <location>
        <begin position="487"/>
        <end position="530"/>
    </location>
</feature>
<proteinExistence type="predicted"/>
<protein>
    <recommendedName>
        <fullName evidence="5">RGS domain-containing protein</fullName>
    </recommendedName>
</protein>
<dbReference type="SUPFAM" id="SSF48097">
    <property type="entry name" value="Regulator of G-protein signaling, RGS"/>
    <property type="match status" value="1"/>
</dbReference>
<evidence type="ECO:0008006" key="5">
    <source>
        <dbReference type="Google" id="ProtNLM"/>
    </source>
</evidence>
<feature type="compositionally biased region" description="Low complexity" evidence="1">
    <location>
        <begin position="544"/>
        <end position="558"/>
    </location>
</feature>
<feature type="transmembrane region" description="Helical" evidence="2">
    <location>
        <begin position="192"/>
        <end position="213"/>
    </location>
</feature>
<sequence length="728" mass="81226">MSPRVPPPQPRPKTIKLSFKSLLLLPFRICNPPPAVGKVRSCSVTPIFHVRLEDILDRKHLPPLGLKDFEEWLLYVELSPENLYFILWLREYTLRYRQWAQRSIRDGRSPPSTSPQLAMFYARAKQTFFTPNSNYELDLPSDMLAPFHISNSSPHPDPCVFDQVAVETQKMLKLSLQRFVSAQFNNVGNNRVICGLIGGTVFCLIGALLPIIYNFATGHSRWARLSAIPGLWLGLSVLFASLHGVCLGVYIFGDLRQLRKFELTRPPISRPQPHRGQHHQPVISSPITGLPVSSGPFPMNNSDDHLPHRPPPIHTRMGRPTSGQSMPDSTPYSPYSPPYLSPSSPSFSPSSSSSSLSYSATDGAAIHISHAYYDPEPIEGPAISPVTSDTGLFAFPIVKNINQNMKQRSEFDDDDDDGDGEEGVVGKGVRGRFGATATFIHPFDADSMVDDEYEYNNPNMPPVEERQRISAFDFDALPALPPRNSHRPQPLQLQQPQQPRQSQPRQSQPRQSQPRQSQPHQSSTVPQLQQPRPPHPPYAPRRNPPTSSLSLQSGPSPSMLVIQPEAELLEKDLSPKGLIRRIQSRCNINRWLVLTSSSSTTDLHEGDPESGEEKAGEGGEGEEKAEYEQSNFPRPHPHSHQTHQNHQQHTERGTGTGQRQQQRGSDVKLKRQFKMVKAVPAFASPLTRILSPVVIRGQWEIVVRSMVIACVVSWVAIGVLLALPVPGR</sequence>
<comment type="caution">
    <text evidence="3">The sequence shown here is derived from an EMBL/GenBank/DDBJ whole genome shotgun (WGS) entry which is preliminary data.</text>
</comment>
<feature type="compositionally biased region" description="Basic and acidic residues" evidence="1">
    <location>
        <begin position="602"/>
        <end position="627"/>
    </location>
</feature>
<feature type="compositionally biased region" description="Low complexity" evidence="1">
    <location>
        <begin position="341"/>
        <end position="358"/>
    </location>
</feature>
<feature type="compositionally biased region" description="Acidic residues" evidence="1">
    <location>
        <begin position="411"/>
        <end position="422"/>
    </location>
</feature>
<evidence type="ECO:0000313" key="3">
    <source>
        <dbReference type="EMBL" id="KAF9077643.1"/>
    </source>
</evidence>
<dbReference type="AlphaFoldDB" id="A0A9P5UGM7"/>
<evidence type="ECO:0000256" key="2">
    <source>
        <dbReference type="SAM" id="Phobius"/>
    </source>
</evidence>
<feature type="transmembrane region" description="Helical" evidence="2">
    <location>
        <begin position="233"/>
        <end position="253"/>
    </location>
</feature>
<dbReference type="OrthoDB" id="3232309at2759"/>
<dbReference type="InterPro" id="IPR036305">
    <property type="entry name" value="RGS_sf"/>
</dbReference>
<accession>A0A9P5UGM7</accession>
<evidence type="ECO:0000313" key="4">
    <source>
        <dbReference type="Proteomes" id="UP000772434"/>
    </source>
</evidence>
<feature type="region of interest" description="Disordered" evidence="1">
    <location>
        <begin position="266"/>
        <end position="285"/>
    </location>
</feature>
<reference evidence="3" key="1">
    <citation type="submission" date="2020-11" db="EMBL/GenBank/DDBJ databases">
        <authorList>
            <consortium name="DOE Joint Genome Institute"/>
            <person name="Ahrendt S."/>
            <person name="Riley R."/>
            <person name="Andreopoulos W."/>
            <person name="Labutti K."/>
            <person name="Pangilinan J."/>
            <person name="Ruiz-Duenas F.J."/>
            <person name="Barrasa J.M."/>
            <person name="Sanchez-Garcia M."/>
            <person name="Camarero S."/>
            <person name="Miyauchi S."/>
            <person name="Serrano A."/>
            <person name="Linde D."/>
            <person name="Babiker R."/>
            <person name="Drula E."/>
            <person name="Ayuso-Fernandez I."/>
            <person name="Pacheco R."/>
            <person name="Padilla G."/>
            <person name="Ferreira P."/>
            <person name="Barriuso J."/>
            <person name="Kellner H."/>
            <person name="Castanera R."/>
            <person name="Alfaro M."/>
            <person name="Ramirez L."/>
            <person name="Pisabarro A.G."/>
            <person name="Kuo A."/>
            <person name="Tritt A."/>
            <person name="Lipzen A."/>
            <person name="He G."/>
            <person name="Yan M."/>
            <person name="Ng V."/>
            <person name="Cullen D."/>
            <person name="Martin F."/>
            <person name="Rosso M.-N."/>
            <person name="Henrissat B."/>
            <person name="Hibbett D."/>
            <person name="Martinez A.T."/>
            <person name="Grigoriev I.V."/>
        </authorList>
    </citation>
    <scope>NUCLEOTIDE SEQUENCE</scope>
    <source>
        <strain evidence="3">AH 40177</strain>
    </source>
</reference>
<organism evidence="3 4">
    <name type="scientific">Rhodocollybia butyracea</name>
    <dbReference type="NCBI Taxonomy" id="206335"/>
    <lineage>
        <taxon>Eukaryota</taxon>
        <taxon>Fungi</taxon>
        <taxon>Dikarya</taxon>
        <taxon>Basidiomycota</taxon>
        <taxon>Agaricomycotina</taxon>
        <taxon>Agaricomycetes</taxon>
        <taxon>Agaricomycetidae</taxon>
        <taxon>Agaricales</taxon>
        <taxon>Marasmiineae</taxon>
        <taxon>Omphalotaceae</taxon>
        <taxon>Rhodocollybia</taxon>
    </lineage>
</organism>
<feature type="region of interest" description="Disordered" evidence="1">
    <location>
        <begin position="477"/>
        <end position="558"/>
    </location>
</feature>
<dbReference type="PANTHER" id="PTHR39466">
    <property type="entry name" value="RGS DOMAIN-CONTAINING PROTEIN"/>
    <property type="match status" value="1"/>
</dbReference>